<comment type="subcellular location">
    <subcellularLocation>
        <location evidence="6">Cell membrane</location>
        <topology evidence="6">Multi-pass membrane protein</topology>
    </subcellularLocation>
    <subcellularLocation>
        <location evidence="1">Membrane</location>
        <topology evidence="1">Multi-pass membrane protein</topology>
    </subcellularLocation>
</comment>
<accession>A0A060ZMW0</accession>
<evidence type="ECO:0000256" key="5">
    <source>
        <dbReference type="ARBA" id="ARBA00023251"/>
    </source>
</evidence>
<keyword evidence="2 6" id="KW-0812">Transmembrane</keyword>
<dbReference type="GO" id="GO:0043190">
    <property type="term" value="C:ATP-binding cassette (ABC) transporter complex"/>
    <property type="evidence" value="ECO:0007669"/>
    <property type="project" value="InterPro"/>
</dbReference>
<dbReference type="InterPro" id="IPR013525">
    <property type="entry name" value="ABC2_TM"/>
</dbReference>
<dbReference type="PANTHER" id="PTHR43027:SF2">
    <property type="entry name" value="TRANSPORT PERMEASE PROTEIN"/>
    <property type="match status" value="1"/>
</dbReference>
<proteinExistence type="inferred from homology"/>
<reference evidence="8" key="1">
    <citation type="submission" date="2014-05" db="EMBL/GenBank/DDBJ databases">
        <authorList>
            <person name="Horn Fabian"/>
        </authorList>
    </citation>
    <scope>NUCLEOTIDE SEQUENCE</scope>
</reference>
<keyword evidence="4 6" id="KW-0472">Membrane</keyword>
<dbReference type="PANTHER" id="PTHR43027">
    <property type="entry name" value="DOXORUBICIN RESISTANCE ABC TRANSPORTER PERMEASE PROTEIN DRRC-RELATED"/>
    <property type="match status" value="1"/>
</dbReference>
<sequence>MSGRTKLTYVESKLFLRDPTAVFFVIALPIMLLAIFHFVTTKSDDDAATKASMAAFVPAMAMSLCLTMLALNLLPTTLATYREKGILRRMAASPIHPGNLLLAQLFINLVTAAVSAVLVLIVGKTAFDTKLPGDVPAFLVSFVLGTWALFSIGLVIAAVAPSSKSATAMGLSLLFPSLFFGGAFLPKEDLPETVSTIGDYTPLGAALQALRDSWENQWPQTLHLTVLGVIAVAATAAAAKLFRWE</sequence>
<dbReference type="InterPro" id="IPR047817">
    <property type="entry name" value="ABC2_TM_bact-type"/>
</dbReference>
<keyword evidence="6" id="KW-1003">Cell membrane</keyword>
<dbReference type="InterPro" id="IPR000412">
    <property type="entry name" value="ABC_2_transport"/>
</dbReference>
<feature type="transmembrane region" description="Helical" evidence="6">
    <location>
        <begin position="100"/>
        <end position="123"/>
    </location>
</feature>
<dbReference type="EMBL" id="LK022848">
    <property type="protein sequence ID" value="CDR03835.1"/>
    <property type="molecule type" value="Genomic_DNA"/>
</dbReference>
<dbReference type="PRINTS" id="PR00164">
    <property type="entry name" value="ABC2TRNSPORT"/>
</dbReference>
<dbReference type="Proteomes" id="UP000756710">
    <property type="component" value="Unassembled WGS sequence"/>
</dbReference>
<feature type="transmembrane region" description="Helical" evidence="6">
    <location>
        <begin position="135"/>
        <end position="159"/>
    </location>
</feature>
<dbReference type="GO" id="GO:0046677">
    <property type="term" value="P:response to antibiotic"/>
    <property type="evidence" value="ECO:0007669"/>
    <property type="project" value="UniProtKB-KW"/>
</dbReference>
<evidence type="ECO:0000256" key="4">
    <source>
        <dbReference type="ARBA" id="ARBA00023136"/>
    </source>
</evidence>
<feature type="transmembrane region" description="Helical" evidence="6">
    <location>
        <begin position="59"/>
        <end position="79"/>
    </location>
</feature>
<keyword evidence="10" id="KW-1185">Reference proteome</keyword>
<feature type="transmembrane region" description="Helical" evidence="6">
    <location>
        <begin position="166"/>
        <end position="185"/>
    </location>
</feature>
<dbReference type="HOGENOM" id="CLU_039483_4_1_11"/>
<keyword evidence="5" id="KW-0046">Antibiotic resistance</keyword>
<evidence type="ECO:0000256" key="6">
    <source>
        <dbReference type="RuleBase" id="RU361157"/>
    </source>
</evidence>
<comment type="similarity">
    <text evidence="6">Belongs to the ABC-2 integral membrane protein family.</text>
</comment>
<dbReference type="PROSITE" id="PS51012">
    <property type="entry name" value="ABC_TM2"/>
    <property type="match status" value="1"/>
</dbReference>
<keyword evidence="6" id="KW-0813">Transport</keyword>
<reference evidence="9 10" key="2">
    <citation type="submission" date="2021-03" db="EMBL/GenBank/DDBJ databases">
        <title>Genomic Encyclopedia of Type Strains, Phase IV (KMG-IV): sequencing the most valuable type-strain genomes for metagenomic binning, comparative biology and taxonomic classification.</title>
        <authorList>
            <person name="Goeker M."/>
        </authorList>
    </citation>
    <scope>NUCLEOTIDE SEQUENCE [LARGE SCALE GENOMIC DNA]</scope>
    <source>
        <strain evidence="9 10">DSM 41954</strain>
    </source>
</reference>
<feature type="transmembrane region" description="Helical" evidence="6">
    <location>
        <begin position="222"/>
        <end position="242"/>
    </location>
</feature>
<keyword evidence="3 6" id="KW-1133">Transmembrane helix</keyword>
<dbReference type="Pfam" id="PF01061">
    <property type="entry name" value="ABC2_membrane"/>
    <property type="match status" value="1"/>
</dbReference>
<evidence type="ECO:0000256" key="3">
    <source>
        <dbReference type="ARBA" id="ARBA00022989"/>
    </source>
</evidence>
<evidence type="ECO:0000256" key="1">
    <source>
        <dbReference type="ARBA" id="ARBA00004141"/>
    </source>
</evidence>
<dbReference type="GeneID" id="32464642"/>
<feature type="transmembrane region" description="Helical" evidence="6">
    <location>
        <begin position="21"/>
        <end position="39"/>
    </location>
</feature>
<dbReference type="EMBL" id="JAGGLR010000007">
    <property type="protein sequence ID" value="MBP2061971.1"/>
    <property type="molecule type" value="Genomic_DNA"/>
</dbReference>
<feature type="domain" description="ABC transmembrane type-2" evidence="7">
    <location>
        <begin position="20"/>
        <end position="245"/>
    </location>
</feature>
<gene>
    <name evidence="9" type="ORF">J2Z30_002987</name>
    <name evidence="8" type="ORF">SIRAN1393</name>
</gene>
<dbReference type="GO" id="GO:0140359">
    <property type="term" value="F:ABC-type transporter activity"/>
    <property type="evidence" value="ECO:0007669"/>
    <property type="project" value="InterPro"/>
</dbReference>
<dbReference type="InterPro" id="IPR052902">
    <property type="entry name" value="ABC-2_transporter"/>
</dbReference>
<evidence type="ECO:0000313" key="10">
    <source>
        <dbReference type="Proteomes" id="UP000756710"/>
    </source>
</evidence>
<evidence type="ECO:0000256" key="2">
    <source>
        <dbReference type="ARBA" id="ARBA00022692"/>
    </source>
</evidence>
<dbReference type="RefSeq" id="WP_037962594.1">
    <property type="nucleotide sequence ID" value="NZ_BAABDR010000025.1"/>
</dbReference>
<organism evidence="8">
    <name type="scientific">Streptomyces iranensis</name>
    <dbReference type="NCBI Taxonomy" id="576784"/>
    <lineage>
        <taxon>Bacteria</taxon>
        <taxon>Bacillati</taxon>
        <taxon>Actinomycetota</taxon>
        <taxon>Actinomycetes</taxon>
        <taxon>Kitasatosporales</taxon>
        <taxon>Streptomycetaceae</taxon>
        <taxon>Streptomyces</taxon>
        <taxon>Streptomyces violaceusniger group</taxon>
    </lineage>
</organism>
<protein>
    <recommendedName>
        <fullName evidence="6">Transport permease protein</fullName>
    </recommendedName>
</protein>
<evidence type="ECO:0000313" key="9">
    <source>
        <dbReference type="EMBL" id="MBP2061971.1"/>
    </source>
</evidence>
<dbReference type="AlphaFoldDB" id="A0A060ZMW0"/>
<evidence type="ECO:0000259" key="7">
    <source>
        <dbReference type="PROSITE" id="PS51012"/>
    </source>
</evidence>
<evidence type="ECO:0000313" key="8">
    <source>
        <dbReference type="EMBL" id="CDR03835.1"/>
    </source>
</evidence>
<dbReference type="PIRSF" id="PIRSF006648">
    <property type="entry name" value="DrrB"/>
    <property type="match status" value="1"/>
</dbReference>
<name>A0A060ZMW0_9ACTN</name>